<dbReference type="EMBL" id="JAAOAQ010000287">
    <property type="protein sequence ID" value="KAF5556516.1"/>
    <property type="molecule type" value="Genomic_DNA"/>
</dbReference>
<feature type="region of interest" description="Disordered" evidence="1">
    <location>
        <begin position="184"/>
        <end position="220"/>
    </location>
</feature>
<gene>
    <name evidence="2" type="ORF">FPHYL_7901</name>
</gene>
<dbReference type="InterPro" id="IPR046591">
    <property type="entry name" value="DUF6649"/>
</dbReference>
<organism evidence="2 3">
    <name type="scientific">Fusarium phyllophilum</name>
    <dbReference type="NCBI Taxonomy" id="47803"/>
    <lineage>
        <taxon>Eukaryota</taxon>
        <taxon>Fungi</taxon>
        <taxon>Dikarya</taxon>
        <taxon>Ascomycota</taxon>
        <taxon>Pezizomycotina</taxon>
        <taxon>Sordariomycetes</taxon>
        <taxon>Hypocreomycetidae</taxon>
        <taxon>Hypocreales</taxon>
        <taxon>Nectriaceae</taxon>
        <taxon>Fusarium</taxon>
        <taxon>Fusarium fujikuroi species complex</taxon>
    </lineage>
</organism>
<proteinExistence type="predicted"/>
<reference evidence="2 3" key="1">
    <citation type="submission" date="2020-05" db="EMBL/GenBank/DDBJ databases">
        <title>Identification and distribution of gene clusters putatively required for synthesis of sphingolipid metabolism inhibitors in phylogenetically diverse species of the filamentous fungus Fusarium.</title>
        <authorList>
            <person name="Kim H.-S."/>
            <person name="Busman M."/>
            <person name="Brown D.W."/>
            <person name="Divon H."/>
            <person name="Uhlig S."/>
            <person name="Proctor R.H."/>
        </authorList>
    </citation>
    <scope>NUCLEOTIDE SEQUENCE [LARGE SCALE GENOMIC DNA]</scope>
    <source>
        <strain evidence="2 3">NRRL 13617</strain>
    </source>
</reference>
<feature type="region of interest" description="Disordered" evidence="1">
    <location>
        <begin position="1"/>
        <end position="38"/>
    </location>
</feature>
<evidence type="ECO:0000313" key="2">
    <source>
        <dbReference type="EMBL" id="KAF5556516.1"/>
    </source>
</evidence>
<feature type="region of interest" description="Disordered" evidence="1">
    <location>
        <begin position="58"/>
        <end position="92"/>
    </location>
</feature>
<accession>A0A8H5JNU1</accession>
<evidence type="ECO:0000313" key="3">
    <source>
        <dbReference type="Proteomes" id="UP000582016"/>
    </source>
</evidence>
<keyword evidence="3" id="KW-1185">Reference proteome</keyword>
<dbReference type="Proteomes" id="UP000582016">
    <property type="component" value="Unassembled WGS sequence"/>
</dbReference>
<name>A0A8H5JNU1_9HYPO</name>
<feature type="compositionally biased region" description="Low complexity" evidence="1">
    <location>
        <begin position="1"/>
        <end position="16"/>
    </location>
</feature>
<dbReference type="AlphaFoldDB" id="A0A8H5JNU1"/>
<dbReference type="OrthoDB" id="5345504at2759"/>
<sequence length="220" mass="24195">MLQSPSSSAPATVAVAEGVDKTRRLRRKRKAETQDNERLSKRLSLLNLERSGNKLYVPVEHPTTTSSPSAAPVPTPSNVASNPVPDETMQLDDSKHKVYIYNMDDELSSDSESDDPGKLVFLPDIEKHLRANRIPPSVLANSEGELAGMQVVLYSDPKSLTVPADKDSVRKAIIESRNRTRELQRLEREGKTEAPTIQDATFNTGIATSTDNDPDAMDLD</sequence>
<dbReference type="Pfam" id="PF20354">
    <property type="entry name" value="DUF6649"/>
    <property type="match status" value="1"/>
</dbReference>
<protein>
    <submittedName>
        <fullName evidence="2">Uncharacterized protein</fullName>
    </submittedName>
</protein>
<evidence type="ECO:0000256" key="1">
    <source>
        <dbReference type="SAM" id="MobiDB-lite"/>
    </source>
</evidence>
<feature type="compositionally biased region" description="Low complexity" evidence="1">
    <location>
        <begin position="62"/>
        <end position="81"/>
    </location>
</feature>
<feature type="compositionally biased region" description="Polar residues" evidence="1">
    <location>
        <begin position="198"/>
        <end position="211"/>
    </location>
</feature>
<comment type="caution">
    <text evidence="2">The sequence shown here is derived from an EMBL/GenBank/DDBJ whole genome shotgun (WGS) entry which is preliminary data.</text>
</comment>